<organism evidence="2 3">
    <name type="scientific">Penicillium argentinense</name>
    <dbReference type="NCBI Taxonomy" id="1131581"/>
    <lineage>
        <taxon>Eukaryota</taxon>
        <taxon>Fungi</taxon>
        <taxon>Dikarya</taxon>
        <taxon>Ascomycota</taxon>
        <taxon>Pezizomycotina</taxon>
        <taxon>Eurotiomycetes</taxon>
        <taxon>Eurotiomycetidae</taxon>
        <taxon>Eurotiales</taxon>
        <taxon>Aspergillaceae</taxon>
        <taxon>Penicillium</taxon>
    </lineage>
</organism>
<feature type="compositionally biased region" description="Polar residues" evidence="1">
    <location>
        <begin position="48"/>
        <end position="57"/>
    </location>
</feature>
<feature type="region of interest" description="Disordered" evidence="1">
    <location>
        <begin position="492"/>
        <end position="537"/>
    </location>
</feature>
<dbReference type="SUPFAM" id="SSF50729">
    <property type="entry name" value="PH domain-like"/>
    <property type="match status" value="1"/>
</dbReference>
<feature type="region of interest" description="Disordered" evidence="1">
    <location>
        <begin position="754"/>
        <end position="795"/>
    </location>
</feature>
<reference evidence="2" key="1">
    <citation type="submission" date="2022-11" db="EMBL/GenBank/DDBJ databases">
        <authorList>
            <person name="Petersen C."/>
        </authorList>
    </citation>
    <scope>NUCLEOTIDE SEQUENCE</scope>
    <source>
        <strain evidence="2">IBT 30761</strain>
    </source>
</reference>
<dbReference type="PANTHER" id="PTHR38700:SF1">
    <property type="entry name" value="PH DOMAIN-CONTAINING PROTEIN"/>
    <property type="match status" value="1"/>
</dbReference>
<dbReference type="EMBL" id="JAPQKI010000009">
    <property type="protein sequence ID" value="KAJ5089039.1"/>
    <property type="molecule type" value="Genomic_DNA"/>
</dbReference>
<evidence type="ECO:0008006" key="4">
    <source>
        <dbReference type="Google" id="ProtNLM"/>
    </source>
</evidence>
<feature type="compositionally biased region" description="Basic and acidic residues" evidence="1">
    <location>
        <begin position="571"/>
        <end position="582"/>
    </location>
</feature>
<dbReference type="PANTHER" id="PTHR38700">
    <property type="entry name" value="YALI0E22418P"/>
    <property type="match status" value="1"/>
</dbReference>
<feature type="compositionally biased region" description="Basic and acidic residues" evidence="1">
    <location>
        <begin position="98"/>
        <end position="118"/>
    </location>
</feature>
<evidence type="ECO:0000256" key="1">
    <source>
        <dbReference type="SAM" id="MobiDB-lite"/>
    </source>
</evidence>
<dbReference type="GeneID" id="81359194"/>
<evidence type="ECO:0000313" key="2">
    <source>
        <dbReference type="EMBL" id="KAJ5089039.1"/>
    </source>
</evidence>
<name>A0A9W9K0X1_9EURO</name>
<dbReference type="SUPFAM" id="SSF54236">
    <property type="entry name" value="Ubiquitin-like"/>
    <property type="match status" value="1"/>
</dbReference>
<dbReference type="Gene3D" id="3.10.20.90">
    <property type="entry name" value="Phosphatidylinositol 3-kinase Catalytic Subunit, Chain A, domain 1"/>
    <property type="match status" value="1"/>
</dbReference>
<dbReference type="RefSeq" id="XP_056471021.1">
    <property type="nucleotide sequence ID" value="XM_056620215.1"/>
</dbReference>
<accession>A0A9W9K0X1</accession>
<reference evidence="2" key="2">
    <citation type="journal article" date="2023" name="IMA Fungus">
        <title>Comparative genomic study of the Penicillium genus elucidates a diverse pangenome and 15 lateral gene transfer events.</title>
        <authorList>
            <person name="Petersen C."/>
            <person name="Sorensen T."/>
            <person name="Nielsen M.R."/>
            <person name="Sondergaard T.E."/>
            <person name="Sorensen J.L."/>
            <person name="Fitzpatrick D.A."/>
            <person name="Frisvad J.C."/>
            <person name="Nielsen K.L."/>
        </authorList>
    </citation>
    <scope>NUCLEOTIDE SEQUENCE</scope>
    <source>
        <strain evidence="2">IBT 30761</strain>
    </source>
</reference>
<evidence type="ECO:0000313" key="3">
    <source>
        <dbReference type="Proteomes" id="UP001149074"/>
    </source>
</evidence>
<feature type="region of interest" description="Disordered" evidence="1">
    <location>
        <begin position="571"/>
        <end position="662"/>
    </location>
</feature>
<feature type="compositionally biased region" description="Polar residues" evidence="1">
    <location>
        <begin position="453"/>
        <end position="476"/>
    </location>
</feature>
<feature type="region of interest" description="Disordered" evidence="1">
    <location>
        <begin position="1"/>
        <end position="178"/>
    </location>
</feature>
<feature type="region of interest" description="Disordered" evidence="1">
    <location>
        <begin position="692"/>
        <end position="740"/>
    </location>
</feature>
<dbReference type="OrthoDB" id="6235964at2759"/>
<feature type="compositionally biased region" description="Polar residues" evidence="1">
    <location>
        <begin position="607"/>
        <end position="618"/>
    </location>
</feature>
<dbReference type="AlphaFoldDB" id="A0A9W9K0X1"/>
<sequence length="795" mass="87693">MAKHRGDVPVPQTALKGSSYYPAQDEYAVGMLTERKGEPPVRPATGDGQANEQNPSIARSMSRYRRNRRPPSGNAPTPTPAIPHPAYNQPMPVPLPDKTQKSWAADEERAREKHREDAMAQLTGEDLPSRPVRRHERSQKNLQPRQTSEPAPAKQLASQVDGRRHQSGARPASDEHRKSFLQKIKLSKSKETMNEPPPRYIGVGGGGIVPGTDAPVSAVNAGNRQVLVQYSDVSNHLVVTPSTRVTDLLQTASRELSPEIDPEKFILIESFRQVGLERSLRRYERVRDVMNSWTHDADNRLVVVPPSSMDALAQLDARQVPAEKPSETTVYLYHSQRPGKWDKRYVTLRPDGQVLIAKRENLKDSASICHLSDFDIYSPSARAMAKEIKPPKKICFAIKSQQKSSMFLSTEKFVHFFSSNDRAMADKWYRVVQRWRSWYLVNQLGVAEKAEGETQTGLPKRSLTQKSSRNPKSVSNEAPLVDILADPEPLLPFGAGTAARSRPSPARDIFSRKKSTREHAPPPSAFPKALALDTGASDDGPLVKGVTAEEIDASTFSPTGLLGRTYTHRRQVMEEREKRNKQDPYAVPDFVNESPSYSPSDPVHYQNGRTATMTSTAPPSGALNRNKPVSQSQSQKQKPLVDLTPVFQEPPQHTRKGRGVKVDPGTQLIDAATGPDLTPGIVNIPPATAWRRPSVDVSPQTSQSRYRSNTLRGTRHVPEPKACSAGSVNNSPSSPNNPFISNTLLSHSACRQATSVPSKPYTGHGVATGDRNATRPMLDMSPENPFAEGSLLRPV</sequence>
<dbReference type="Proteomes" id="UP001149074">
    <property type="component" value="Unassembled WGS sequence"/>
</dbReference>
<dbReference type="Gene3D" id="2.30.29.30">
    <property type="entry name" value="Pleckstrin-homology domain (PH domain)/Phosphotyrosine-binding domain (PTB)"/>
    <property type="match status" value="1"/>
</dbReference>
<keyword evidence="3" id="KW-1185">Reference proteome</keyword>
<protein>
    <recommendedName>
        <fullName evidence="4">PH domain-containing protein</fullName>
    </recommendedName>
</protein>
<dbReference type="InterPro" id="IPR011993">
    <property type="entry name" value="PH-like_dom_sf"/>
</dbReference>
<feature type="compositionally biased region" description="Low complexity" evidence="1">
    <location>
        <begin position="727"/>
        <end position="740"/>
    </location>
</feature>
<proteinExistence type="predicted"/>
<feature type="compositionally biased region" description="Polar residues" evidence="1">
    <location>
        <begin position="697"/>
        <end position="712"/>
    </location>
</feature>
<comment type="caution">
    <text evidence="2">The sequence shown here is derived from an EMBL/GenBank/DDBJ whole genome shotgun (WGS) entry which is preliminary data.</text>
</comment>
<feature type="compositionally biased region" description="Polar residues" evidence="1">
    <location>
        <begin position="140"/>
        <end position="149"/>
    </location>
</feature>
<feature type="region of interest" description="Disordered" evidence="1">
    <location>
        <begin position="450"/>
        <end position="479"/>
    </location>
</feature>
<dbReference type="InterPro" id="IPR029071">
    <property type="entry name" value="Ubiquitin-like_domsf"/>
</dbReference>
<gene>
    <name evidence="2" type="ORF">N7532_007723</name>
</gene>